<dbReference type="AlphaFoldDB" id="A0A9P8NV37"/>
<evidence type="ECO:0000313" key="2">
    <source>
        <dbReference type="Proteomes" id="UP000788993"/>
    </source>
</evidence>
<keyword evidence="2" id="KW-1185">Reference proteome</keyword>
<reference evidence="1" key="1">
    <citation type="journal article" date="2021" name="Open Biol.">
        <title>Shared evolutionary footprints suggest mitochondrial oxidative damage underlies multiple complex I losses in fungi.</title>
        <authorList>
            <person name="Schikora-Tamarit M.A."/>
            <person name="Marcet-Houben M."/>
            <person name="Nosek J."/>
            <person name="Gabaldon T."/>
        </authorList>
    </citation>
    <scope>NUCLEOTIDE SEQUENCE</scope>
    <source>
        <strain evidence="1">NCAIM Y.01608</strain>
    </source>
</reference>
<proteinExistence type="predicted"/>
<comment type="caution">
    <text evidence="1">The sequence shown here is derived from an EMBL/GenBank/DDBJ whole genome shotgun (WGS) entry which is preliminary data.</text>
</comment>
<gene>
    <name evidence="1" type="ORF">OGATHE_005195</name>
</gene>
<name>A0A9P8NV37_9ASCO</name>
<reference evidence="1" key="2">
    <citation type="submission" date="2021-01" db="EMBL/GenBank/DDBJ databases">
        <authorList>
            <person name="Schikora-Tamarit M.A."/>
        </authorList>
    </citation>
    <scope>NUCLEOTIDE SEQUENCE</scope>
    <source>
        <strain evidence="1">NCAIM Y.01608</strain>
    </source>
</reference>
<accession>A0A9P8NV37</accession>
<protein>
    <submittedName>
        <fullName evidence="1">Uncharacterized protein</fullName>
    </submittedName>
</protein>
<dbReference type="Proteomes" id="UP000788993">
    <property type="component" value="Unassembled WGS sequence"/>
</dbReference>
<evidence type="ECO:0000313" key="1">
    <source>
        <dbReference type="EMBL" id="KAH3660863.1"/>
    </source>
</evidence>
<sequence>MVSKLSVITFEFGSREFHISFIVCATDGLGSNLYLNSFGISLEASLLSLAINVSSLDLSNIAPRPKAIPFLDDHKAELLAMDINL</sequence>
<dbReference type="EMBL" id="JAEUBD010001468">
    <property type="protein sequence ID" value="KAH3660863.1"/>
    <property type="molecule type" value="Genomic_DNA"/>
</dbReference>
<organism evidence="1 2">
    <name type="scientific">Ogataea polymorpha</name>
    <dbReference type="NCBI Taxonomy" id="460523"/>
    <lineage>
        <taxon>Eukaryota</taxon>
        <taxon>Fungi</taxon>
        <taxon>Dikarya</taxon>
        <taxon>Ascomycota</taxon>
        <taxon>Saccharomycotina</taxon>
        <taxon>Pichiomycetes</taxon>
        <taxon>Pichiales</taxon>
        <taxon>Pichiaceae</taxon>
        <taxon>Ogataea</taxon>
    </lineage>
</organism>